<keyword evidence="7 9" id="KW-0378">Hydrolase</keyword>
<dbReference type="InterPro" id="IPR036397">
    <property type="entry name" value="RNaseH_sf"/>
</dbReference>
<dbReference type="EC" id="3.1.26.4" evidence="10"/>
<dbReference type="InterPro" id="IPR012337">
    <property type="entry name" value="RNaseH-like_sf"/>
</dbReference>
<feature type="binding site" evidence="9">
    <location>
        <position position="143"/>
    </location>
    <ligand>
        <name>a divalent metal cation</name>
        <dbReference type="ChEBI" id="CHEBI:60240"/>
    </ligand>
</feature>
<evidence type="ECO:0000256" key="2">
    <source>
        <dbReference type="ARBA" id="ARBA00001946"/>
    </source>
</evidence>
<evidence type="ECO:0000259" key="11">
    <source>
        <dbReference type="PROSITE" id="PS51975"/>
    </source>
</evidence>
<dbReference type="GO" id="GO:0006298">
    <property type="term" value="P:mismatch repair"/>
    <property type="evidence" value="ECO:0007669"/>
    <property type="project" value="TreeGrafter"/>
</dbReference>
<reference evidence="13" key="1">
    <citation type="submission" date="2025-08" db="UniProtKB">
        <authorList>
            <consortium name="RefSeq"/>
        </authorList>
    </citation>
    <scope>IDENTIFICATION</scope>
    <source>
        <tissue evidence="13">Tentacle</tissue>
    </source>
</reference>
<dbReference type="FunFam" id="3.30.420.10:FF:000016">
    <property type="entry name" value="Ribonuclease"/>
    <property type="match status" value="1"/>
</dbReference>
<dbReference type="InterPro" id="IPR001352">
    <property type="entry name" value="RNase_HII/HIII"/>
</dbReference>
<dbReference type="GO" id="GO:0032299">
    <property type="term" value="C:ribonuclease H2 complex"/>
    <property type="evidence" value="ECO:0007669"/>
    <property type="project" value="UniProtKB-ARBA"/>
</dbReference>
<dbReference type="AlphaFoldDB" id="A0A6P8IJP3"/>
<proteinExistence type="inferred from homology"/>
<dbReference type="FunCoup" id="A0A6P8IJP3">
    <property type="interactions" value="1475"/>
</dbReference>
<dbReference type="Gene3D" id="1.10.10.460">
    <property type="entry name" value="Ribonuclease hii. Domain 2"/>
    <property type="match status" value="1"/>
</dbReference>
<evidence type="ECO:0000256" key="9">
    <source>
        <dbReference type="PROSITE-ProRule" id="PRU01319"/>
    </source>
</evidence>
<dbReference type="Proteomes" id="UP000515163">
    <property type="component" value="Unplaced"/>
</dbReference>
<comment type="similarity">
    <text evidence="3">Belongs to the RNase HII family. Eukaryotic subfamily.</text>
</comment>
<dbReference type="InterPro" id="IPR023160">
    <property type="entry name" value="RNase_HII_hlx-loop-hlx_cap_dom"/>
</dbReference>
<dbReference type="GO" id="GO:0043137">
    <property type="term" value="P:DNA replication, removal of RNA primer"/>
    <property type="evidence" value="ECO:0007669"/>
    <property type="project" value="TreeGrafter"/>
</dbReference>
<dbReference type="CDD" id="cd07181">
    <property type="entry name" value="RNase_HII_eukaryota_like"/>
    <property type="match status" value="1"/>
</dbReference>
<sequence>MDFSQHEKDNTKNCKIQSPIPEITRSEPCCVGIDEAGRGPVLGPMVYGICYCPISQSEKLKELGFADSKTLTEEQREALFKTLSEDNTDFIGWVIDILSPTHLSNEMLKRTKCSLNEISHNTAIGLIQLLLKSGINVKEVYVDTVGVANKYQEKLQNIFPDQQITVTPKADSKFPIVSAASICAKVGRDRVIKSWKFIERLEVTAEDCGSGYPSDPTTKRWLADNVDKVFGFPQLVRFSWATCSTILDNKAVDVIWDDDGDSDDEAAKGTTAITNFFSANNGKDVPKTHKFFLERNLESMEAF</sequence>
<keyword evidence="4 9" id="KW-0540">Nuclease</keyword>
<dbReference type="PROSITE" id="PS51975">
    <property type="entry name" value="RNASE_H_2"/>
    <property type="match status" value="1"/>
</dbReference>
<dbReference type="OrthoDB" id="7462577at2759"/>
<dbReference type="FunFam" id="1.10.10.460:FF:000001">
    <property type="entry name" value="Ribonuclease"/>
    <property type="match status" value="1"/>
</dbReference>
<dbReference type="GeneID" id="116301918"/>
<dbReference type="RefSeq" id="XP_031566950.1">
    <property type="nucleotide sequence ID" value="XM_031711090.1"/>
</dbReference>
<dbReference type="InterPro" id="IPR004649">
    <property type="entry name" value="RNase_H2_suA"/>
</dbReference>
<dbReference type="InParanoid" id="A0A6P8IJP3"/>
<keyword evidence="12" id="KW-1185">Reference proteome</keyword>
<dbReference type="Gene3D" id="3.30.420.10">
    <property type="entry name" value="Ribonuclease H-like superfamily/Ribonuclease H"/>
    <property type="match status" value="1"/>
</dbReference>
<dbReference type="PANTHER" id="PTHR10954:SF7">
    <property type="entry name" value="RIBONUCLEASE H2 SUBUNIT A"/>
    <property type="match status" value="1"/>
</dbReference>
<keyword evidence="5 9" id="KW-0479">Metal-binding</keyword>
<dbReference type="NCBIfam" id="TIGR00729">
    <property type="entry name" value="ribonuclease HII"/>
    <property type="match status" value="1"/>
</dbReference>
<dbReference type="SUPFAM" id="SSF53098">
    <property type="entry name" value="Ribonuclease H-like"/>
    <property type="match status" value="1"/>
</dbReference>
<evidence type="ECO:0000313" key="12">
    <source>
        <dbReference type="Proteomes" id="UP000515163"/>
    </source>
</evidence>
<dbReference type="GO" id="GO:0004523">
    <property type="term" value="F:RNA-DNA hybrid ribonuclease activity"/>
    <property type="evidence" value="ECO:0007669"/>
    <property type="project" value="UniProtKB-UniRule"/>
</dbReference>
<feature type="domain" description="RNase H type-2" evidence="11">
    <location>
        <begin position="28"/>
        <end position="252"/>
    </location>
</feature>
<dbReference type="KEGG" id="aten:116301918"/>
<evidence type="ECO:0000313" key="13">
    <source>
        <dbReference type="RefSeq" id="XP_031566950.1"/>
    </source>
</evidence>
<organism evidence="12 13">
    <name type="scientific">Actinia tenebrosa</name>
    <name type="common">Australian red waratah sea anemone</name>
    <dbReference type="NCBI Taxonomy" id="6105"/>
    <lineage>
        <taxon>Eukaryota</taxon>
        <taxon>Metazoa</taxon>
        <taxon>Cnidaria</taxon>
        <taxon>Anthozoa</taxon>
        <taxon>Hexacorallia</taxon>
        <taxon>Actiniaria</taxon>
        <taxon>Actiniidae</taxon>
        <taxon>Actinia</taxon>
    </lineage>
</organism>
<dbReference type="Pfam" id="PF01351">
    <property type="entry name" value="RNase_HII"/>
    <property type="match status" value="1"/>
</dbReference>
<comment type="function">
    <text evidence="10">Endonuclease that specifically degrades the RNA of RNA-DNA hybrids.</text>
</comment>
<comment type="catalytic activity">
    <reaction evidence="1 9 10">
        <text>Endonucleolytic cleavage to 5'-phosphomonoester.</text>
        <dbReference type="EC" id="3.1.26.4"/>
    </reaction>
</comment>
<evidence type="ECO:0000256" key="5">
    <source>
        <dbReference type="ARBA" id="ARBA00022723"/>
    </source>
</evidence>
<name>A0A6P8IJP3_ACTTE</name>
<dbReference type="GO" id="GO:0046872">
    <property type="term" value="F:metal ion binding"/>
    <property type="evidence" value="ECO:0007669"/>
    <property type="project" value="UniProtKB-KW"/>
</dbReference>
<dbReference type="InterPro" id="IPR024567">
    <property type="entry name" value="RNase_HII/HIII_dom"/>
</dbReference>
<evidence type="ECO:0000256" key="6">
    <source>
        <dbReference type="ARBA" id="ARBA00022759"/>
    </source>
</evidence>
<accession>A0A6P8IJP3</accession>
<comment type="cofactor">
    <cofactor evidence="9">
        <name>Mn(2+)</name>
        <dbReference type="ChEBI" id="CHEBI:29035"/>
    </cofactor>
    <cofactor evidence="9">
        <name>Mg(2+)</name>
        <dbReference type="ChEBI" id="CHEBI:18420"/>
    </cofactor>
    <text evidence="9">Manganese or magnesium. Binds 1 divalent metal ion per monomer in the absence of substrate. May bind a second metal ion after substrate binding.</text>
</comment>
<dbReference type="GO" id="GO:0003723">
    <property type="term" value="F:RNA binding"/>
    <property type="evidence" value="ECO:0007669"/>
    <property type="project" value="UniProtKB-UniRule"/>
</dbReference>
<dbReference type="PANTHER" id="PTHR10954">
    <property type="entry name" value="RIBONUCLEASE H2 SUBUNIT A"/>
    <property type="match status" value="1"/>
</dbReference>
<comment type="function">
    <text evidence="8">Catalytic subunit of RNase HII, an endonuclease that specifically degrades the RNA of RNA:DNA hybrids. Participates in DNA replication, possibly by mediating the removal of lagging-strand Okazaki fragment RNA primers during DNA replication. Mediates the excision of single ribonucleotides from DNA:RNA duplexes.</text>
</comment>
<evidence type="ECO:0000256" key="4">
    <source>
        <dbReference type="ARBA" id="ARBA00022722"/>
    </source>
</evidence>
<gene>
    <name evidence="13" type="primary">LOC116301918</name>
</gene>
<evidence type="ECO:0000256" key="10">
    <source>
        <dbReference type="RuleBase" id="RU003515"/>
    </source>
</evidence>
<feature type="binding site" evidence="9">
    <location>
        <position position="35"/>
    </location>
    <ligand>
        <name>a divalent metal cation</name>
        <dbReference type="ChEBI" id="CHEBI:60240"/>
    </ligand>
</feature>
<evidence type="ECO:0000256" key="3">
    <source>
        <dbReference type="ARBA" id="ARBA00007058"/>
    </source>
</evidence>
<evidence type="ECO:0000256" key="8">
    <source>
        <dbReference type="ARBA" id="ARBA00024981"/>
    </source>
</evidence>
<comment type="cofactor">
    <cofactor evidence="2">
        <name>Mg(2+)</name>
        <dbReference type="ChEBI" id="CHEBI:18420"/>
    </cofactor>
</comment>
<keyword evidence="6 9" id="KW-0255">Endonuclease</keyword>
<protein>
    <recommendedName>
        <fullName evidence="10">Ribonuclease</fullName>
        <ecNumber evidence="10">3.1.26.4</ecNumber>
    </recommendedName>
</protein>
<evidence type="ECO:0000256" key="7">
    <source>
        <dbReference type="ARBA" id="ARBA00022801"/>
    </source>
</evidence>
<evidence type="ECO:0000256" key="1">
    <source>
        <dbReference type="ARBA" id="ARBA00000077"/>
    </source>
</evidence>
<feature type="binding site" evidence="9">
    <location>
        <position position="34"/>
    </location>
    <ligand>
        <name>a divalent metal cation</name>
        <dbReference type="ChEBI" id="CHEBI:60240"/>
    </ligand>
</feature>